<accession>A0A366SCE3</accession>
<dbReference type="EMBL" id="QKXC01000023">
    <property type="protein sequence ID" value="RBR26326.1"/>
    <property type="molecule type" value="Genomic_DNA"/>
</dbReference>
<name>A0A366SCE3_9HYPO</name>
<keyword evidence="3" id="KW-1185">Reference proteome</keyword>
<proteinExistence type="predicted"/>
<evidence type="ECO:0000313" key="2">
    <source>
        <dbReference type="EMBL" id="RBR26326.1"/>
    </source>
</evidence>
<evidence type="ECO:0008006" key="4">
    <source>
        <dbReference type="Google" id="ProtNLM"/>
    </source>
</evidence>
<evidence type="ECO:0000256" key="1">
    <source>
        <dbReference type="SAM" id="MobiDB-lite"/>
    </source>
</evidence>
<reference evidence="2 3" key="1">
    <citation type="submission" date="2018-06" db="EMBL/GenBank/DDBJ databases">
        <title>Fusarium incarnatum-equiseti species complex species 28.</title>
        <authorList>
            <person name="Gardiner D.M."/>
        </authorList>
    </citation>
    <scope>NUCLEOTIDE SEQUENCE [LARGE SCALE GENOMIC DNA]</scope>
    <source>
        <strain evidence="2 3">FIESC_28</strain>
    </source>
</reference>
<organism evidence="2 3">
    <name type="scientific">Fusarium coffeatum</name>
    <dbReference type="NCBI Taxonomy" id="231269"/>
    <lineage>
        <taxon>Eukaryota</taxon>
        <taxon>Fungi</taxon>
        <taxon>Dikarya</taxon>
        <taxon>Ascomycota</taxon>
        <taxon>Pezizomycotina</taxon>
        <taxon>Sordariomycetes</taxon>
        <taxon>Hypocreomycetidae</taxon>
        <taxon>Hypocreales</taxon>
        <taxon>Nectriaceae</taxon>
        <taxon>Fusarium</taxon>
        <taxon>Fusarium incarnatum-equiseti species complex</taxon>
    </lineage>
</organism>
<dbReference type="OrthoDB" id="5047073at2759"/>
<comment type="caution">
    <text evidence="2">The sequence shown here is derived from an EMBL/GenBank/DDBJ whole genome shotgun (WGS) entry which is preliminary data.</text>
</comment>
<evidence type="ECO:0000313" key="3">
    <source>
        <dbReference type="Proteomes" id="UP000253153"/>
    </source>
</evidence>
<sequence length="329" mass="37298">MSSTSRKSGQDGVASSQSFGQHSQNPTVVPDIFEFRQTSRDIQIHQSSHLREAAISFGDQGPIGCHGPFPFHAGKDGREQMSMTFTESIQTMVSLESLSLDITSLCRNHLEALLSELRVMPSLNLQRLKLGSLKNCEAFVEYAGTNLKTLCLPSMICFRGQFEHLEELYIHERNHFNNPTLELNDIARAFPRLKSLGFLEGLCAEPYRYSRLDPCQGCVKQCKTLGQALQEKLPNLERYVHSLRCPFVDDRDIPVLVLSGHLARFRKVCRLIRAKHPSLKELVILISYGYLLRCNTDQVTIEKRAVYDRAAFAFTQITRAQVVHEDQRG</sequence>
<dbReference type="Proteomes" id="UP000253153">
    <property type="component" value="Unassembled WGS sequence"/>
</dbReference>
<dbReference type="SUPFAM" id="SSF52047">
    <property type="entry name" value="RNI-like"/>
    <property type="match status" value="1"/>
</dbReference>
<feature type="region of interest" description="Disordered" evidence="1">
    <location>
        <begin position="1"/>
        <end position="26"/>
    </location>
</feature>
<dbReference type="InterPro" id="IPR032675">
    <property type="entry name" value="LRR_dom_sf"/>
</dbReference>
<dbReference type="RefSeq" id="XP_031020917.1">
    <property type="nucleotide sequence ID" value="XM_031155033.1"/>
</dbReference>
<gene>
    <name evidence="2" type="ORF">FIESC28_00882</name>
</gene>
<dbReference type="GeneID" id="41990329"/>
<dbReference type="Gene3D" id="3.80.10.10">
    <property type="entry name" value="Ribonuclease Inhibitor"/>
    <property type="match status" value="1"/>
</dbReference>
<protein>
    <recommendedName>
        <fullName evidence="4">F-box domain-containing protein</fullName>
    </recommendedName>
</protein>
<dbReference type="AlphaFoldDB" id="A0A366SCE3"/>